<evidence type="ECO:0000256" key="7">
    <source>
        <dbReference type="SAM" id="Phobius"/>
    </source>
</evidence>
<dbReference type="InterPro" id="IPR035952">
    <property type="entry name" value="Rhomboid-like_sf"/>
</dbReference>
<feature type="transmembrane region" description="Helical" evidence="7">
    <location>
        <begin position="49"/>
        <end position="74"/>
    </location>
</feature>
<evidence type="ECO:0000256" key="2">
    <source>
        <dbReference type="ARBA" id="ARBA00009045"/>
    </source>
</evidence>
<keyword evidence="10" id="KW-1185">Reference proteome</keyword>
<keyword evidence="6 7" id="KW-0472">Membrane</keyword>
<dbReference type="OrthoDB" id="9807874at2"/>
<keyword evidence="5 7" id="KW-1133">Transmembrane helix</keyword>
<dbReference type="SUPFAM" id="SSF144091">
    <property type="entry name" value="Rhomboid-like"/>
    <property type="match status" value="1"/>
</dbReference>
<evidence type="ECO:0000259" key="8">
    <source>
        <dbReference type="Pfam" id="PF01694"/>
    </source>
</evidence>
<feature type="transmembrane region" description="Helical" evidence="7">
    <location>
        <begin position="112"/>
        <end position="132"/>
    </location>
</feature>
<feature type="domain" description="Peptidase S54 rhomboid" evidence="8">
    <location>
        <begin position="47"/>
        <end position="191"/>
    </location>
</feature>
<dbReference type="AlphaFoldDB" id="A0A1M4ZJ24"/>
<feature type="transmembrane region" description="Helical" evidence="7">
    <location>
        <begin position="138"/>
        <end position="159"/>
    </location>
</feature>
<dbReference type="Gene3D" id="1.20.1540.10">
    <property type="entry name" value="Rhomboid-like"/>
    <property type="match status" value="1"/>
</dbReference>
<proteinExistence type="inferred from homology"/>
<feature type="transmembrane region" description="Helical" evidence="7">
    <location>
        <begin position="171"/>
        <end position="191"/>
    </location>
</feature>
<feature type="transmembrane region" description="Helical" evidence="7">
    <location>
        <begin position="86"/>
        <end position="105"/>
    </location>
</feature>
<comment type="subcellular location">
    <subcellularLocation>
        <location evidence="1">Membrane</location>
        <topology evidence="1">Multi-pass membrane protein</topology>
    </subcellularLocation>
</comment>
<dbReference type="Proteomes" id="UP000184041">
    <property type="component" value="Unassembled WGS sequence"/>
</dbReference>
<evidence type="ECO:0000313" key="9">
    <source>
        <dbReference type="EMBL" id="SHF18070.1"/>
    </source>
</evidence>
<comment type="similarity">
    <text evidence="2">Belongs to the peptidase S54 family.</text>
</comment>
<dbReference type="Pfam" id="PF01694">
    <property type="entry name" value="Rhomboid"/>
    <property type="match status" value="1"/>
</dbReference>
<evidence type="ECO:0000256" key="6">
    <source>
        <dbReference type="ARBA" id="ARBA00023136"/>
    </source>
</evidence>
<accession>A0A1M4ZJ24</accession>
<evidence type="ECO:0000313" key="10">
    <source>
        <dbReference type="Proteomes" id="UP000184041"/>
    </source>
</evidence>
<dbReference type="GO" id="GO:0004252">
    <property type="term" value="F:serine-type endopeptidase activity"/>
    <property type="evidence" value="ECO:0007669"/>
    <property type="project" value="InterPro"/>
</dbReference>
<evidence type="ECO:0000256" key="4">
    <source>
        <dbReference type="ARBA" id="ARBA00022801"/>
    </source>
</evidence>
<protein>
    <submittedName>
        <fullName evidence="9">Rhomboid family protein</fullName>
    </submittedName>
</protein>
<keyword evidence="3 7" id="KW-0812">Transmembrane</keyword>
<gene>
    <name evidence="9" type="ORF">SAMN05443144_10647</name>
</gene>
<reference evidence="9 10" key="1">
    <citation type="submission" date="2016-11" db="EMBL/GenBank/DDBJ databases">
        <authorList>
            <person name="Jaros S."/>
            <person name="Januszkiewicz K."/>
            <person name="Wedrychowicz H."/>
        </authorList>
    </citation>
    <scope>NUCLEOTIDE SEQUENCE [LARGE SCALE GENOMIC DNA]</scope>
    <source>
        <strain evidence="9 10">DSM 21986</strain>
    </source>
</reference>
<dbReference type="EMBL" id="FQUS01000006">
    <property type="protein sequence ID" value="SHF18070.1"/>
    <property type="molecule type" value="Genomic_DNA"/>
</dbReference>
<dbReference type="PANTHER" id="PTHR43731:SF14">
    <property type="entry name" value="PRESENILIN-ASSOCIATED RHOMBOID-LIKE PROTEIN, MITOCHONDRIAL"/>
    <property type="match status" value="1"/>
</dbReference>
<feature type="transmembrane region" description="Helical" evidence="7">
    <location>
        <begin position="12"/>
        <end position="37"/>
    </location>
</feature>
<sequence>MQSFITNYPVSFYLIAANALISLAALYTTPGLLQAGYLKPYRTVRENTWYELLSSGFLHANIGHLFVNMFTLYFFGPVMEQLLGPYYFLGLYLTGLIVAGIPSVIKFRNDPNYATLGASGAVGSVLFAFILLFPLENIYLMLIPIPIPAFVFAIAYLLYSMYASKQARGKINHEAHLAGAIWGMVYLVVFVPDTIDHLLTVFGFI</sequence>
<keyword evidence="4" id="KW-0378">Hydrolase</keyword>
<dbReference type="STRING" id="1194090.SAMN05443144_10647"/>
<evidence type="ECO:0000256" key="3">
    <source>
        <dbReference type="ARBA" id="ARBA00022692"/>
    </source>
</evidence>
<dbReference type="GO" id="GO:0016020">
    <property type="term" value="C:membrane"/>
    <property type="evidence" value="ECO:0007669"/>
    <property type="project" value="UniProtKB-SubCell"/>
</dbReference>
<dbReference type="RefSeq" id="WP_073061363.1">
    <property type="nucleotide sequence ID" value="NZ_FQUS01000006.1"/>
</dbReference>
<dbReference type="InterPro" id="IPR050925">
    <property type="entry name" value="Rhomboid_protease_S54"/>
</dbReference>
<evidence type="ECO:0000256" key="1">
    <source>
        <dbReference type="ARBA" id="ARBA00004141"/>
    </source>
</evidence>
<organism evidence="9 10">
    <name type="scientific">Fodinibius roseus</name>
    <dbReference type="NCBI Taxonomy" id="1194090"/>
    <lineage>
        <taxon>Bacteria</taxon>
        <taxon>Pseudomonadati</taxon>
        <taxon>Balneolota</taxon>
        <taxon>Balneolia</taxon>
        <taxon>Balneolales</taxon>
        <taxon>Balneolaceae</taxon>
        <taxon>Fodinibius</taxon>
    </lineage>
</organism>
<name>A0A1M4ZJ24_9BACT</name>
<evidence type="ECO:0000256" key="5">
    <source>
        <dbReference type="ARBA" id="ARBA00022989"/>
    </source>
</evidence>
<dbReference type="PANTHER" id="PTHR43731">
    <property type="entry name" value="RHOMBOID PROTEASE"/>
    <property type="match status" value="1"/>
</dbReference>
<dbReference type="InterPro" id="IPR022764">
    <property type="entry name" value="Peptidase_S54_rhomboid_dom"/>
</dbReference>